<dbReference type="FunFam" id="2.60.40.770:FF:000004">
    <property type="entry name" value="Phosphatidylglycerol/phosphatidylinositol transfer protein"/>
    <property type="match status" value="1"/>
</dbReference>
<evidence type="ECO:0000256" key="1">
    <source>
        <dbReference type="ARBA" id="ARBA00002053"/>
    </source>
</evidence>
<name>A0AAI8VZH3_9PEZI</name>
<dbReference type="Pfam" id="PF02221">
    <property type="entry name" value="E1_DerP2_DerF2"/>
    <property type="match status" value="1"/>
</dbReference>
<evidence type="ECO:0000256" key="2">
    <source>
        <dbReference type="ARBA" id="ARBA00006370"/>
    </source>
</evidence>
<comment type="function">
    <text evidence="1">Catalyzes the intermembrane transfer of phosphatidylglycerol and phosphatidylinositol.</text>
</comment>
<comment type="caution">
    <text evidence="10">The sequence shown here is derived from an EMBL/GenBank/DDBJ whole genome shotgun (WGS) entry which is preliminary data.</text>
</comment>
<dbReference type="GO" id="GO:0032366">
    <property type="term" value="P:intracellular sterol transport"/>
    <property type="evidence" value="ECO:0007669"/>
    <property type="project" value="InterPro"/>
</dbReference>
<evidence type="ECO:0000256" key="6">
    <source>
        <dbReference type="ARBA" id="ARBA00022729"/>
    </source>
</evidence>
<dbReference type="InterPro" id="IPR003172">
    <property type="entry name" value="ML_dom"/>
</dbReference>
<dbReference type="CDD" id="cd00917">
    <property type="entry name" value="PG-PI_TP"/>
    <property type="match status" value="1"/>
</dbReference>
<feature type="chain" id="PRO_5042534524" description="Phosphatidylglycerol/phosphatidylinositol transfer protein" evidence="8">
    <location>
        <begin position="23"/>
        <end position="183"/>
    </location>
</feature>
<evidence type="ECO:0000313" key="11">
    <source>
        <dbReference type="Proteomes" id="UP001295740"/>
    </source>
</evidence>
<dbReference type="InterPro" id="IPR033917">
    <property type="entry name" value="ML_PG-PI_TP"/>
</dbReference>
<keyword evidence="6 8" id="KW-0732">Signal</keyword>
<dbReference type="EMBL" id="CAUWAG010000020">
    <property type="protein sequence ID" value="CAJ2513630.1"/>
    <property type="molecule type" value="Genomic_DNA"/>
</dbReference>
<dbReference type="Proteomes" id="UP001295740">
    <property type="component" value="Unassembled WGS sequence"/>
</dbReference>
<accession>A0AAI8VZH3</accession>
<evidence type="ECO:0000256" key="3">
    <source>
        <dbReference type="ARBA" id="ARBA00011245"/>
    </source>
</evidence>
<evidence type="ECO:0000256" key="7">
    <source>
        <dbReference type="ARBA" id="ARBA00023055"/>
    </source>
</evidence>
<keyword evidence="7" id="KW-0445">Lipid transport</keyword>
<protein>
    <recommendedName>
        <fullName evidence="4">Phosphatidylglycerol/phosphatidylinositol transfer protein</fullName>
    </recommendedName>
</protein>
<evidence type="ECO:0000256" key="4">
    <source>
        <dbReference type="ARBA" id="ARBA00016056"/>
    </source>
</evidence>
<comment type="similarity">
    <text evidence="2">Belongs to the NPC2 family.</text>
</comment>
<dbReference type="PANTHER" id="PTHR11306">
    <property type="entry name" value="NIEMANN PICK TYPE C2 PROTEIN NPC2-RELATED"/>
    <property type="match status" value="1"/>
</dbReference>
<evidence type="ECO:0000259" key="9">
    <source>
        <dbReference type="SMART" id="SM00737"/>
    </source>
</evidence>
<dbReference type="SMART" id="SM00737">
    <property type="entry name" value="ML"/>
    <property type="match status" value="1"/>
</dbReference>
<evidence type="ECO:0000313" key="10">
    <source>
        <dbReference type="EMBL" id="CAJ2513630.1"/>
    </source>
</evidence>
<dbReference type="GO" id="GO:0032934">
    <property type="term" value="F:sterol binding"/>
    <property type="evidence" value="ECO:0007669"/>
    <property type="project" value="InterPro"/>
</dbReference>
<sequence length="183" mass="19315">MRFSTACVAAATLSAGLASARGGWLGGFSSSQDVSASDAEKVPGDSPLELCDMDHSNDLVKIDSVDLFPNPPAAGEILSIKASGTVVETIEDGATVNLVVKYGLIRLVNTKADLCKQIKNVDMECPIEKGDVSITKEVEIPKEVPPGKYNVYAEVVSKDNKPITCLQATVTFGGSKREVVNDL</sequence>
<feature type="signal peptide" evidence="8">
    <location>
        <begin position="1"/>
        <end position="22"/>
    </location>
</feature>
<comment type="subunit">
    <text evidence="3">Monomer.</text>
</comment>
<dbReference type="InterPro" id="IPR014756">
    <property type="entry name" value="Ig_E-set"/>
</dbReference>
<feature type="domain" description="MD-2-related lipid-recognition" evidence="9">
    <location>
        <begin position="48"/>
        <end position="170"/>
    </location>
</feature>
<reference evidence="10" key="1">
    <citation type="submission" date="2023-10" db="EMBL/GenBank/DDBJ databases">
        <authorList>
            <person name="Hackl T."/>
        </authorList>
    </citation>
    <scope>NUCLEOTIDE SEQUENCE</scope>
</reference>
<dbReference type="SUPFAM" id="SSF81296">
    <property type="entry name" value="E set domains"/>
    <property type="match status" value="1"/>
</dbReference>
<dbReference type="PANTHER" id="PTHR11306:SF0">
    <property type="entry name" value="PHOSPHATIDYLGLYCEROL_PHOSPHATIDYLINOSITOL TRANSFER PROTEIN"/>
    <property type="match status" value="1"/>
</dbReference>
<evidence type="ECO:0000256" key="5">
    <source>
        <dbReference type="ARBA" id="ARBA00022448"/>
    </source>
</evidence>
<evidence type="ECO:0000256" key="8">
    <source>
        <dbReference type="SAM" id="SignalP"/>
    </source>
</evidence>
<proteinExistence type="inferred from homology"/>
<keyword evidence="11" id="KW-1185">Reference proteome</keyword>
<dbReference type="InterPro" id="IPR039670">
    <property type="entry name" value="NPC2-like"/>
</dbReference>
<dbReference type="AlphaFoldDB" id="A0AAI8VZH3"/>
<dbReference type="Gene3D" id="2.60.40.770">
    <property type="match status" value="1"/>
</dbReference>
<gene>
    <name evidence="10" type="ORF">KHLLAP_LOCUS14098</name>
</gene>
<organism evidence="10 11">
    <name type="scientific">Anthostomella pinea</name>
    <dbReference type="NCBI Taxonomy" id="933095"/>
    <lineage>
        <taxon>Eukaryota</taxon>
        <taxon>Fungi</taxon>
        <taxon>Dikarya</taxon>
        <taxon>Ascomycota</taxon>
        <taxon>Pezizomycotina</taxon>
        <taxon>Sordariomycetes</taxon>
        <taxon>Xylariomycetidae</taxon>
        <taxon>Xylariales</taxon>
        <taxon>Xylariaceae</taxon>
        <taxon>Anthostomella</taxon>
    </lineage>
</organism>
<keyword evidence="5" id="KW-0813">Transport</keyword>